<keyword evidence="2" id="KW-1185">Reference proteome</keyword>
<name>A0ABX0WPN2_9BURK</name>
<protein>
    <submittedName>
        <fullName evidence="1">Uncharacterized protein</fullName>
    </submittedName>
</protein>
<proteinExistence type="predicted"/>
<dbReference type="EMBL" id="JAATIZ010000001">
    <property type="protein sequence ID" value="NJB63932.1"/>
    <property type="molecule type" value="Genomic_DNA"/>
</dbReference>
<dbReference type="Proteomes" id="UP000783934">
    <property type="component" value="Unassembled WGS sequence"/>
</dbReference>
<gene>
    <name evidence="1" type="ORF">GGR41_000153</name>
</gene>
<organism evidence="1 2">
    <name type="scientific">Paenalcaligenes hominis</name>
    <dbReference type="NCBI Taxonomy" id="643674"/>
    <lineage>
        <taxon>Bacteria</taxon>
        <taxon>Pseudomonadati</taxon>
        <taxon>Pseudomonadota</taxon>
        <taxon>Betaproteobacteria</taxon>
        <taxon>Burkholderiales</taxon>
        <taxon>Alcaligenaceae</taxon>
        <taxon>Paenalcaligenes</taxon>
    </lineage>
</organism>
<sequence length="30" mass="3333">MCCAYMQLFLAFEIELCIALHGVIELGDDA</sequence>
<reference evidence="1 2" key="1">
    <citation type="submission" date="2020-03" db="EMBL/GenBank/DDBJ databases">
        <title>Genomic Encyclopedia of Type Strains, Phase IV (KMG-IV): sequencing the most valuable type-strain genomes for metagenomic binning, comparative biology and taxonomic classification.</title>
        <authorList>
            <person name="Goeker M."/>
        </authorList>
    </citation>
    <scope>NUCLEOTIDE SEQUENCE [LARGE SCALE GENOMIC DNA]</scope>
    <source>
        <strain evidence="1 2">DSM 26613</strain>
    </source>
</reference>
<evidence type="ECO:0000313" key="2">
    <source>
        <dbReference type="Proteomes" id="UP000783934"/>
    </source>
</evidence>
<evidence type="ECO:0000313" key="1">
    <source>
        <dbReference type="EMBL" id="NJB63932.1"/>
    </source>
</evidence>
<accession>A0ABX0WPN2</accession>
<comment type="caution">
    <text evidence="1">The sequence shown here is derived from an EMBL/GenBank/DDBJ whole genome shotgun (WGS) entry which is preliminary data.</text>
</comment>